<evidence type="ECO:0000256" key="7">
    <source>
        <dbReference type="ARBA" id="ARBA00023237"/>
    </source>
</evidence>
<keyword evidence="4 8" id="KW-0812">Transmembrane</keyword>
<protein>
    <submittedName>
        <fullName evidence="13">TonB-dependent receptor</fullName>
    </submittedName>
</protein>
<dbReference type="PATRIC" id="fig|151081.8.peg.1199"/>
<dbReference type="Gene3D" id="2.170.130.10">
    <property type="entry name" value="TonB-dependent receptor, plug domain"/>
    <property type="match status" value="1"/>
</dbReference>
<dbReference type="InterPro" id="IPR036942">
    <property type="entry name" value="Beta-barrel_TonB_sf"/>
</dbReference>
<comment type="subcellular location">
    <subcellularLocation>
        <location evidence="1 8">Cell outer membrane</location>
        <topology evidence="1 8">Multi-pass membrane protein</topology>
    </subcellularLocation>
</comment>
<keyword evidence="6 8" id="KW-0472">Membrane</keyword>
<dbReference type="AlphaFoldDB" id="A0A0F4Q3B1"/>
<dbReference type="InterPro" id="IPR039426">
    <property type="entry name" value="TonB-dep_rcpt-like"/>
</dbReference>
<keyword evidence="2 8" id="KW-0813">Transport</keyword>
<keyword evidence="14" id="KW-1185">Reference proteome</keyword>
<feature type="domain" description="TonB-dependent receptor plug" evidence="12">
    <location>
        <begin position="55"/>
        <end position="167"/>
    </location>
</feature>
<comment type="similarity">
    <text evidence="8 9">Belongs to the TonB-dependent receptor family.</text>
</comment>
<evidence type="ECO:0000256" key="1">
    <source>
        <dbReference type="ARBA" id="ARBA00004571"/>
    </source>
</evidence>
<evidence type="ECO:0000313" key="14">
    <source>
        <dbReference type="Proteomes" id="UP000033664"/>
    </source>
</evidence>
<dbReference type="SUPFAM" id="SSF56935">
    <property type="entry name" value="Porins"/>
    <property type="match status" value="1"/>
</dbReference>
<dbReference type="RefSeq" id="WP_045978889.1">
    <property type="nucleotide sequence ID" value="NZ_JXXY01000005.1"/>
</dbReference>
<evidence type="ECO:0000313" key="13">
    <source>
        <dbReference type="EMBL" id="KJZ02133.1"/>
    </source>
</evidence>
<dbReference type="InterPro" id="IPR037066">
    <property type="entry name" value="Plug_dom_sf"/>
</dbReference>
<dbReference type="PANTHER" id="PTHR47234">
    <property type="match status" value="1"/>
</dbReference>
<dbReference type="PROSITE" id="PS52016">
    <property type="entry name" value="TONB_DEPENDENT_REC_3"/>
    <property type="match status" value="1"/>
</dbReference>
<dbReference type="OrthoDB" id="176248at2"/>
<dbReference type="Gene3D" id="2.40.170.20">
    <property type="entry name" value="TonB-dependent receptor, beta-barrel domain"/>
    <property type="match status" value="1"/>
</dbReference>
<keyword evidence="10" id="KW-0732">Signal</keyword>
<feature type="signal peptide" evidence="10">
    <location>
        <begin position="1"/>
        <end position="28"/>
    </location>
</feature>
<organism evidence="13 14">
    <name type="scientific">Pseudoalteromonas ruthenica</name>
    <dbReference type="NCBI Taxonomy" id="151081"/>
    <lineage>
        <taxon>Bacteria</taxon>
        <taxon>Pseudomonadati</taxon>
        <taxon>Pseudomonadota</taxon>
        <taxon>Gammaproteobacteria</taxon>
        <taxon>Alteromonadales</taxon>
        <taxon>Pseudoalteromonadaceae</taxon>
        <taxon>Pseudoalteromonas</taxon>
    </lineage>
</organism>
<proteinExistence type="inferred from homology"/>
<evidence type="ECO:0000256" key="10">
    <source>
        <dbReference type="SAM" id="SignalP"/>
    </source>
</evidence>
<reference evidence="13 14" key="1">
    <citation type="journal article" date="2015" name="BMC Genomics">
        <title>Genome mining reveals unlocked bioactive potential of marine Gram-negative bacteria.</title>
        <authorList>
            <person name="Machado H."/>
            <person name="Sonnenschein E.C."/>
            <person name="Melchiorsen J."/>
            <person name="Gram L."/>
        </authorList>
    </citation>
    <scope>NUCLEOTIDE SEQUENCE [LARGE SCALE GENOMIC DNA]</scope>
    <source>
        <strain evidence="13 14">S3137</strain>
    </source>
</reference>
<feature type="domain" description="TonB-dependent receptor-like beta-barrel" evidence="11">
    <location>
        <begin position="375"/>
        <end position="923"/>
    </location>
</feature>
<evidence type="ECO:0000259" key="11">
    <source>
        <dbReference type="Pfam" id="PF00593"/>
    </source>
</evidence>
<feature type="chain" id="PRO_5002474890" evidence="10">
    <location>
        <begin position="29"/>
        <end position="956"/>
    </location>
</feature>
<dbReference type="InterPro" id="IPR000531">
    <property type="entry name" value="Beta-barrel_TonB"/>
</dbReference>
<keyword evidence="5 9" id="KW-0798">TonB box</keyword>
<gene>
    <name evidence="13" type="ORF">TW72_00105</name>
</gene>
<dbReference type="Pfam" id="PF07715">
    <property type="entry name" value="Plug"/>
    <property type="match status" value="1"/>
</dbReference>
<dbReference type="GeneID" id="58226890"/>
<dbReference type="EMBL" id="JXXZ01000001">
    <property type="protein sequence ID" value="KJZ02133.1"/>
    <property type="molecule type" value="Genomic_DNA"/>
</dbReference>
<comment type="caution">
    <text evidence="13">The sequence shown here is derived from an EMBL/GenBank/DDBJ whole genome shotgun (WGS) entry which is preliminary data.</text>
</comment>
<evidence type="ECO:0000256" key="5">
    <source>
        <dbReference type="ARBA" id="ARBA00023077"/>
    </source>
</evidence>
<keyword evidence="13" id="KW-0675">Receptor</keyword>
<keyword evidence="7 8" id="KW-0998">Cell outer membrane</keyword>
<evidence type="ECO:0000256" key="3">
    <source>
        <dbReference type="ARBA" id="ARBA00022452"/>
    </source>
</evidence>
<evidence type="ECO:0000256" key="6">
    <source>
        <dbReference type="ARBA" id="ARBA00023136"/>
    </source>
</evidence>
<accession>A0A0F4Q3B1</accession>
<name>A0A0F4Q3B1_9GAMM</name>
<dbReference type="InterPro" id="IPR012910">
    <property type="entry name" value="Plug_dom"/>
</dbReference>
<sequence length="956" mass="105923">MTSFSKLAIAVKSAVVLGAVAHTGASWAAEEGGQNQEVERIQVTGSKIKRIGELSPTPVTVISGDNLVDAGITNVADLLSEMPNSTVGLSPETTNNSVFANGLNNTDLRGLGTERTLVLVNGRRFVAGAPGSSAVDLNNIATSMIARVEISTGGASAVYGSDAVAGVVNIITKKSFDGMEIDASTSQPTQDGGESYYTSLTFGDEGENSSFIANITYTKNEQLRGDQRDFIRNGVISLDHPDNVDNEDGIPGRTTLDREGSTSLFIYSKNGDFFANDGGHYAFGDDGSIRPFAAEGFLPASSTPGSRNTQYYTGEGDGYSFLEHKYVRTPLERLNASINVNYDLAEDHSMAFEMTYSNTSAYGESSPAFFYLGGNSTDNAFFDDQTKQFFADQGMDTFNAYYLADLFGHRQYDQKRSLIRGALSFEGIINDDWSYDAYITKGHVQSDTTWYGELFEQRFRDAIDAVEIDGNIVCAERDADGEVIGAKAGCSPLNIWGKGLASQEALDYVGTDATRRASIDQTVIAGTVSGYMFELPAGPLAAAFSAEYREEKSSTLPDPAMREGLIFNNQSDALKGEFDVTELAAEFSVPVVVDTFFADEVYFELAYRYMDYSSTGTDNAWKVGFNYVLNDELRFRINRSKSVRAPSISELYQPAAQTFASFDDPCEQGEIDNAGEYRENIERNCRAAGIPEGWAPSNLWKSTNHPGFVVGNTELDNETANDWTIGFIYTPEFVEDLSITVDYWEFDIEEMIVSPEALTVVNGCYEFESLDNPYCDLIERNPETLEIDNFYQKPVNAATSFIAGTDVEINYGLDTSFGQFNFRLVSTYLDERTQNNTGKAEDERSYQGEYHRPRWKARFMTNYYWEDLTVALAANYRHATVLDREWTSEDNDYNDVPSYTEWDLTARYQVLDNLEVRGGVLNVFDRTPPRNPVLYDDGEFYDLDGRTLTVGFNYKF</sequence>
<evidence type="ECO:0000256" key="9">
    <source>
        <dbReference type="RuleBase" id="RU003357"/>
    </source>
</evidence>
<evidence type="ECO:0000256" key="8">
    <source>
        <dbReference type="PROSITE-ProRule" id="PRU01360"/>
    </source>
</evidence>
<evidence type="ECO:0000256" key="4">
    <source>
        <dbReference type="ARBA" id="ARBA00022692"/>
    </source>
</evidence>
<dbReference type="PANTHER" id="PTHR47234:SF2">
    <property type="entry name" value="TONB-DEPENDENT RECEPTOR"/>
    <property type="match status" value="1"/>
</dbReference>
<dbReference type="Proteomes" id="UP000033664">
    <property type="component" value="Unassembled WGS sequence"/>
</dbReference>
<keyword evidence="3 8" id="KW-1134">Transmembrane beta strand</keyword>
<evidence type="ECO:0000259" key="12">
    <source>
        <dbReference type="Pfam" id="PF07715"/>
    </source>
</evidence>
<evidence type="ECO:0000256" key="2">
    <source>
        <dbReference type="ARBA" id="ARBA00022448"/>
    </source>
</evidence>
<dbReference type="Pfam" id="PF00593">
    <property type="entry name" value="TonB_dep_Rec_b-barrel"/>
    <property type="match status" value="1"/>
</dbReference>
<dbReference type="GO" id="GO:0009279">
    <property type="term" value="C:cell outer membrane"/>
    <property type="evidence" value="ECO:0007669"/>
    <property type="project" value="UniProtKB-SubCell"/>
</dbReference>